<dbReference type="GO" id="GO:0003700">
    <property type="term" value="F:DNA-binding transcription factor activity"/>
    <property type="evidence" value="ECO:0007669"/>
    <property type="project" value="InterPro"/>
</dbReference>
<dbReference type="InterPro" id="IPR036388">
    <property type="entry name" value="WH-like_DNA-bd_sf"/>
</dbReference>
<dbReference type="PROSITE" id="PS50995">
    <property type="entry name" value="HTH_MARR_2"/>
    <property type="match status" value="1"/>
</dbReference>
<dbReference type="EMBL" id="JADMKS010000003">
    <property type="protein sequence ID" value="MBF6636412.1"/>
    <property type="molecule type" value="Genomic_DNA"/>
</dbReference>
<dbReference type="PANTHER" id="PTHR33164">
    <property type="entry name" value="TRANSCRIPTIONAL REGULATOR, MARR FAMILY"/>
    <property type="match status" value="1"/>
</dbReference>
<dbReference type="InterPro" id="IPR000835">
    <property type="entry name" value="HTH_MarR-typ"/>
</dbReference>
<proteinExistence type="predicted"/>
<dbReference type="PRINTS" id="PR00598">
    <property type="entry name" value="HTHMARR"/>
</dbReference>
<dbReference type="Gene3D" id="1.10.10.10">
    <property type="entry name" value="Winged helix-like DNA-binding domain superfamily/Winged helix DNA-binding domain"/>
    <property type="match status" value="1"/>
</dbReference>
<reference evidence="2" key="1">
    <citation type="submission" date="2020-11" db="EMBL/GenBank/DDBJ databases">
        <authorList>
            <person name="Lee S.D."/>
        </authorList>
    </citation>
    <scope>NUCLEOTIDE SEQUENCE</scope>
    <source>
        <strain evidence="2">SAP-2</strain>
    </source>
</reference>
<dbReference type="InterPro" id="IPR039422">
    <property type="entry name" value="MarR/SlyA-like"/>
</dbReference>
<evidence type="ECO:0000313" key="2">
    <source>
        <dbReference type="EMBL" id="MBF6636412.1"/>
    </source>
</evidence>
<dbReference type="InterPro" id="IPR036390">
    <property type="entry name" value="WH_DNA-bd_sf"/>
</dbReference>
<comment type="caution">
    <text evidence="2">The sequence shown here is derived from an EMBL/GenBank/DDBJ whole genome shotgun (WGS) entry which is preliminary data.</text>
</comment>
<reference evidence="2" key="2">
    <citation type="submission" date="2022-09" db="EMBL/GenBank/DDBJ databases">
        <title>Rouxiella aceris sp. nov., isolated from tree sap and emended description of the genus Rhouxiella.</title>
        <authorList>
            <person name="Kim I.S."/>
        </authorList>
    </citation>
    <scope>NUCLEOTIDE SEQUENCE</scope>
    <source>
        <strain evidence="2">SAP-2</strain>
    </source>
</reference>
<protein>
    <submittedName>
        <fullName evidence="2">MarR family transcriptional regulator</fullName>
    </submittedName>
</protein>
<dbReference type="Proteomes" id="UP000705283">
    <property type="component" value="Unassembled WGS sequence"/>
</dbReference>
<gene>
    <name evidence="2" type="ORF">ITX54_07045</name>
</gene>
<feature type="domain" description="HTH marR-type" evidence="1">
    <location>
        <begin position="1"/>
        <end position="133"/>
    </location>
</feature>
<name>A0AA40X0G1_9GAMM</name>
<dbReference type="SUPFAM" id="SSF46785">
    <property type="entry name" value="Winged helix' DNA-binding domain"/>
    <property type="match status" value="1"/>
</dbReference>
<accession>A0AA40X0G1</accession>
<evidence type="ECO:0000259" key="1">
    <source>
        <dbReference type="PROSITE" id="PS50995"/>
    </source>
</evidence>
<dbReference type="SMART" id="SM00347">
    <property type="entry name" value="HTH_MARR"/>
    <property type="match status" value="1"/>
</dbReference>
<dbReference type="Pfam" id="PF12802">
    <property type="entry name" value="MarR_2"/>
    <property type="match status" value="1"/>
</dbReference>
<dbReference type="AlphaFoldDB" id="A0AA40X0G1"/>
<evidence type="ECO:0000313" key="3">
    <source>
        <dbReference type="Proteomes" id="UP000705283"/>
    </source>
</evidence>
<dbReference type="GO" id="GO:0006950">
    <property type="term" value="P:response to stress"/>
    <property type="evidence" value="ECO:0007669"/>
    <property type="project" value="TreeGrafter"/>
</dbReference>
<dbReference type="PANTHER" id="PTHR33164:SF43">
    <property type="entry name" value="HTH-TYPE TRANSCRIPTIONAL REPRESSOR YETL"/>
    <property type="match status" value="1"/>
</dbReference>
<sequence>MSDAANIWALNHRVLGLVMNECAEQLASLGLETKEFFVLGEIEPCRYPAELAKRLMLPKASVTVYLRNLVAKKFVQREIDEGDLRRHRLVLTSDGRRALDAATVALSSSFEKRLTRLQEQERAELERLLSKLV</sequence>
<organism evidence="2 3">
    <name type="scientific">Rouxiella silvae</name>
    <dbReference type="NCBI Taxonomy" id="1646373"/>
    <lineage>
        <taxon>Bacteria</taxon>
        <taxon>Pseudomonadati</taxon>
        <taxon>Pseudomonadota</taxon>
        <taxon>Gammaproteobacteria</taxon>
        <taxon>Enterobacterales</taxon>
        <taxon>Yersiniaceae</taxon>
        <taxon>Rouxiella</taxon>
    </lineage>
</organism>